<gene>
    <name evidence="3" type="ORF">RIdsm_01973</name>
    <name evidence="2" type="ORF">XM52_04255</name>
</gene>
<dbReference type="Proteomes" id="UP000051401">
    <property type="component" value="Unassembled WGS sequence"/>
</dbReference>
<dbReference type="PATRIC" id="fig|540747.5.peg.2425"/>
<organism evidence="2 4">
    <name type="scientific">Roseovarius indicus</name>
    <dbReference type="NCBI Taxonomy" id="540747"/>
    <lineage>
        <taxon>Bacteria</taxon>
        <taxon>Pseudomonadati</taxon>
        <taxon>Pseudomonadota</taxon>
        <taxon>Alphaproteobacteria</taxon>
        <taxon>Rhodobacterales</taxon>
        <taxon>Roseobacteraceae</taxon>
        <taxon>Roseovarius</taxon>
    </lineage>
</organism>
<proteinExistence type="predicted"/>
<evidence type="ECO:0000313" key="3">
    <source>
        <dbReference type="EMBL" id="QEW26176.1"/>
    </source>
</evidence>
<dbReference type="EMBL" id="CP031598">
    <property type="protein sequence ID" value="QEW26176.1"/>
    <property type="molecule type" value="Genomic_DNA"/>
</dbReference>
<accession>A0A0T5PCV6</accession>
<evidence type="ECO:0000313" key="5">
    <source>
        <dbReference type="Proteomes" id="UP000325785"/>
    </source>
</evidence>
<dbReference type="RefSeq" id="WP_057813620.1">
    <property type="nucleotide sequence ID" value="NZ_CP031598.1"/>
</dbReference>
<dbReference type="Proteomes" id="UP000325785">
    <property type="component" value="Chromosome"/>
</dbReference>
<dbReference type="PROSITE" id="PS51502">
    <property type="entry name" value="S_R_A_B_BARREL"/>
    <property type="match status" value="1"/>
</dbReference>
<keyword evidence="4" id="KW-1185">Reference proteome</keyword>
<dbReference type="InterPro" id="IPR011008">
    <property type="entry name" value="Dimeric_a/b-barrel"/>
</dbReference>
<dbReference type="SUPFAM" id="SSF54909">
    <property type="entry name" value="Dimeric alpha+beta barrel"/>
    <property type="match status" value="1"/>
</dbReference>
<protein>
    <submittedName>
        <fullName evidence="3">Stress responsive A/B Barrel Domain protein</fullName>
    </submittedName>
    <submittedName>
        <fullName evidence="2">Stress responsive protein</fullName>
    </submittedName>
</protein>
<evidence type="ECO:0000259" key="1">
    <source>
        <dbReference type="PROSITE" id="PS51502"/>
    </source>
</evidence>
<dbReference type="OrthoDB" id="9813140at2"/>
<dbReference type="InterPro" id="IPR013097">
    <property type="entry name" value="Dabb"/>
</dbReference>
<dbReference type="EMBL" id="LAXI01000002">
    <property type="protein sequence ID" value="KRS18897.1"/>
    <property type="molecule type" value="Genomic_DNA"/>
</dbReference>
<dbReference type="SMART" id="SM00886">
    <property type="entry name" value="Dabb"/>
    <property type="match status" value="1"/>
</dbReference>
<feature type="domain" description="Stress-response A/B barrel" evidence="1">
    <location>
        <begin position="2"/>
        <end position="93"/>
    </location>
</feature>
<dbReference type="Gene3D" id="3.30.70.100">
    <property type="match status" value="1"/>
</dbReference>
<dbReference type="Pfam" id="PF07876">
    <property type="entry name" value="Dabb"/>
    <property type="match status" value="1"/>
</dbReference>
<evidence type="ECO:0000313" key="4">
    <source>
        <dbReference type="Proteomes" id="UP000051401"/>
    </source>
</evidence>
<sequence>MIRHIVFFTVRDPGDLDRVREGLTLLSRIPHSSHWEVGPNLHADMLTEAPVDLVVYAEFTDEAALAAYKAHPLYQRSIDIVKPLRETRIAADIEATAPTPD</sequence>
<evidence type="ECO:0000313" key="2">
    <source>
        <dbReference type="EMBL" id="KRS18897.1"/>
    </source>
</evidence>
<reference evidence="3 5" key="2">
    <citation type="submission" date="2018-08" db="EMBL/GenBank/DDBJ databases">
        <title>Genetic Globetrotter - A new plasmid hitch-hiking vast phylogenetic and geographic distances.</title>
        <authorList>
            <person name="Vollmers J."/>
            <person name="Petersen J."/>
        </authorList>
    </citation>
    <scope>NUCLEOTIDE SEQUENCE [LARGE SCALE GENOMIC DNA]</scope>
    <source>
        <strain evidence="3 5">DSM 26383</strain>
    </source>
</reference>
<dbReference type="STRING" id="540747.SAMN04488031_103386"/>
<dbReference type="KEGG" id="rid:RIdsm_01973"/>
<reference evidence="2 4" key="1">
    <citation type="submission" date="2015-04" db="EMBL/GenBank/DDBJ databases">
        <title>The draft genome sequence of Roseovarius indicus B108T.</title>
        <authorList>
            <person name="Li G."/>
            <person name="Lai Q."/>
            <person name="Shao Z."/>
            <person name="Yan P."/>
        </authorList>
    </citation>
    <scope>NUCLEOTIDE SEQUENCE [LARGE SCALE GENOMIC DNA]</scope>
    <source>
        <strain evidence="2 4">B108</strain>
    </source>
</reference>
<dbReference type="AlphaFoldDB" id="A0A0T5PCV6"/>
<name>A0A0T5PCV6_9RHOB</name>